<feature type="domain" description="MOSC" evidence="1">
    <location>
        <begin position="34"/>
        <end position="171"/>
    </location>
</feature>
<evidence type="ECO:0000259" key="1">
    <source>
        <dbReference type="PROSITE" id="PS51340"/>
    </source>
</evidence>
<dbReference type="SUPFAM" id="SSF50800">
    <property type="entry name" value="PK beta-barrel domain-like"/>
    <property type="match status" value="1"/>
</dbReference>
<dbReference type="OrthoDB" id="9786134at2"/>
<dbReference type="AlphaFoldDB" id="A0A0L8BFC1"/>
<dbReference type="InterPro" id="IPR052353">
    <property type="entry name" value="Benzoxazolinone_Detox_Enz"/>
</dbReference>
<proteinExistence type="predicted"/>
<dbReference type="InterPro" id="IPR005302">
    <property type="entry name" value="MoCF_Sase_C"/>
</dbReference>
<dbReference type="PANTHER" id="PTHR30212:SF2">
    <property type="entry name" value="PROTEIN YIIM"/>
    <property type="match status" value="1"/>
</dbReference>
<protein>
    <recommendedName>
        <fullName evidence="1">MOSC domain-containing protein</fullName>
    </recommendedName>
</protein>
<dbReference type="PROSITE" id="PS51340">
    <property type="entry name" value="MOSC"/>
    <property type="match status" value="1"/>
</dbReference>
<dbReference type="Pfam" id="PF03473">
    <property type="entry name" value="MOSC"/>
    <property type="match status" value="1"/>
</dbReference>
<evidence type="ECO:0000313" key="3">
    <source>
        <dbReference type="Proteomes" id="UP000037425"/>
    </source>
</evidence>
<reference evidence="3" key="1">
    <citation type="submission" date="2015-07" db="EMBL/GenBank/DDBJ databases">
        <title>Whole genome sequence of an Ensifer adhaerens strain isolated from a cave pool in the Wind Cave National Park.</title>
        <authorList>
            <person name="Eng W.W.H."/>
            <person name="Gan H.M."/>
            <person name="Barton H.A."/>
            <person name="Savka M.A."/>
        </authorList>
    </citation>
    <scope>NUCLEOTIDE SEQUENCE [LARGE SCALE GENOMIC DNA]</scope>
    <source>
        <strain evidence="3">SD006</strain>
    </source>
</reference>
<dbReference type="RefSeq" id="WP_053252766.1">
    <property type="nucleotide sequence ID" value="NZ_LGAP01000039.1"/>
</dbReference>
<dbReference type="InterPro" id="IPR011037">
    <property type="entry name" value="Pyrv_Knase-like_insert_dom_sf"/>
</dbReference>
<organism evidence="2 3">
    <name type="scientific">Ensifer adhaerens</name>
    <name type="common">Sinorhizobium morelense</name>
    <dbReference type="NCBI Taxonomy" id="106592"/>
    <lineage>
        <taxon>Bacteria</taxon>
        <taxon>Pseudomonadati</taxon>
        <taxon>Pseudomonadota</taxon>
        <taxon>Alphaproteobacteria</taxon>
        <taxon>Hyphomicrobiales</taxon>
        <taxon>Rhizobiaceae</taxon>
        <taxon>Sinorhizobium/Ensifer group</taxon>
        <taxon>Ensifer</taxon>
    </lineage>
</organism>
<sequence length="236" mass="26730">MRPDQAKPTALDALLVGEIAAIDDRGTPSGIDKKRVAEVLHLSATGFVGDHQGDLKRHGGIDKAVHHYPGDHYRLWRLEIGPAAILDHPGAFGENLSTSGLTEDDVAVGDRFRLGGALLEVSQGRQPCWKLNRRFGLSDVARRVQQSGRTGWYYRVIEEGRVCVDDALVMVERRCPTWSIRRLWHYLYVDTMNQVALQEIANLDLLPKSWRDYATKRLVTREVEDWTRRLEGQHQG</sequence>
<dbReference type="GO" id="GO:0030170">
    <property type="term" value="F:pyridoxal phosphate binding"/>
    <property type="evidence" value="ECO:0007669"/>
    <property type="project" value="InterPro"/>
</dbReference>
<comment type="caution">
    <text evidence="2">The sequence shown here is derived from an EMBL/GenBank/DDBJ whole genome shotgun (WGS) entry which is preliminary data.</text>
</comment>
<accession>A0A0L8BFC1</accession>
<gene>
    <name evidence="2" type="ORF">AC244_31565</name>
</gene>
<dbReference type="Proteomes" id="UP000037425">
    <property type="component" value="Unassembled WGS sequence"/>
</dbReference>
<dbReference type="PANTHER" id="PTHR30212">
    <property type="entry name" value="PROTEIN YIIM"/>
    <property type="match status" value="1"/>
</dbReference>
<dbReference type="PATRIC" id="fig|106592.7.peg.5512"/>
<evidence type="ECO:0000313" key="2">
    <source>
        <dbReference type="EMBL" id="KOF13342.1"/>
    </source>
</evidence>
<dbReference type="InterPro" id="IPR005163">
    <property type="entry name" value="Tri_helical_YiiM-like"/>
</dbReference>
<dbReference type="Pfam" id="PF03475">
    <property type="entry name" value="YiiM_3-alpha"/>
    <property type="match status" value="1"/>
</dbReference>
<dbReference type="GO" id="GO:0003824">
    <property type="term" value="F:catalytic activity"/>
    <property type="evidence" value="ECO:0007669"/>
    <property type="project" value="InterPro"/>
</dbReference>
<dbReference type="GO" id="GO:0030151">
    <property type="term" value="F:molybdenum ion binding"/>
    <property type="evidence" value="ECO:0007669"/>
    <property type="project" value="InterPro"/>
</dbReference>
<dbReference type="Gene3D" id="2.40.33.20">
    <property type="entry name" value="PK beta-barrel domain-like"/>
    <property type="match status" value="1"/>
</dbReference>
<dbReference type="EMBL" id="LGAP01000039">
    <property type="protein sequence ID" value="KOF13342.1"/>
    <property type="molecule type" value="Genomic_DNA"/>
</dbReference>
<name>A0A0L8BFC1_ENSAD</name>